<feature type="region of interest" description="Disordered" evidence="1">
    <location>
        <begin position="275"/>
        <end position="305"/>
    </location>
</feature>
<evidence type="ECO:0000313" key="3">
    <source>
        <dbReference type="Proteomes" id="UP001515480"/>
    </source>
</evidence>
<dbReference type="AlphaFoldDB" id="A0AB34IES2"/>
<dbReference type="Proteomes" id="UP001515480">
    <property type="component" value="Unassembled WGS sequence"/>
</dbReference>
<reference evidence="2 3" key="1">
    <citation type="journal article" date="2024" name="Science">
        <title>Giant polyketide synthase enzymes in the biosynthesis of giant marine polyether toxins.</title>
        <authorList>
            <person name="Fallon T.R."/>
            <person name="Shende V.V."/>
            <person name="Wierzbicki I.H."/>
            <person name="Pendleton A.L."/>
            <person name="Watervoot N.F."/>
            <person name="Auber R.P."/>
            <person name="Gonzalez D.J."/>
            <person name="Wisecaver J.H."/>
            <person name="Moore B.S."/>
        </authorList>
    </citation>
    <scope>NUCLEOTIDE SEQUENCE [LARGE SCALE GENOMIC DNA]</scope>
    <source>
        <strain evidence="2 3">12B1</strain>
    </source>
</reference>
<dbReference type="PANTHER" id="PTHR37490">
    <property type="entry name" value="EXPRESSED PROTEIN"/>
    <property type="match status" value="1"/>
</dbReference>
<keyword evidence="3" id="KW-1185">Reference proteome</keyword>
<feature type="compositionally biased region" description="Acidic residues" evidence="1">
    <location>
        <begin position="275"/>
        <end position="284"/>
    </location>
</feature>
<accession>A0AB34IES2</accession>
<evidence type="ECO:0000256" key="1">
    <source>
        <dbReference type="SAM" id="MobiDB-lite"/>
    </source>
</evidence>
<dbReference type="EMBL" id="JBGBPQ010000029">
    <property type="protein sequence ID" value="KAL1496272.1"/>
    <property type="molecule type" value="Genomic_DNA"/>
</dbReference>
<name>A0AB34IES2_PRYPA</name>
<evidence type="ECO:0000313" key="2">
    <source>
        <dbReference type="EMBL" id="KAL1496272.1"/>
    </source>
</evidence>
<proteinExistence type="predicted"/>
<organism evidence="2 3">
    <name type="scientific">Prymnesium parvum</name>
    <name type="common">Toxic golden alga</name>
    <dbReference type="NCBI Taxonomy" id="97485"/>
    <lineage>
        <taxon>Eukaryota</taxon>
        <taxon>Haptista</taxon>
        <taxon>Haptophyta</taxon>
        <taxon>Prymnesiophyceae</taxon>
        <taxon>Prymnesiales</taxon>
        <taxon>Prymnesiaceae</taxon>
        <taxon>Prymnesium</taxon>
    </lineage>
</organism>
<dbReference type="PANTHER" id="PTHR37490:SF1">
    <property type="entry name" value="GLYCOSYLTRANSFERASE 2-LIKE DOMAIN-CONTAINING PROTEIN"/>
    <property type="match status" value="1"/>
</dbReference>
<comment type="caution">
    <text evidence="2">The sequence shown here is derived from an EMBL/GenBank/DDBJ whole genome shotgun (WGS) entry which is preliminary data.</text>
</comment>
<feature type="compositionally biased region" description="Basic and acidic residues" evidence="1">
    <location>
        <begin position="285"/>
        <end position="304"/>
    </location>
</feature>
<protein>
    <submittedName>
        <fullName evidence="2">Uncharacterized protein</fullName>
    </submittedName>
</protein>
<gene>
    <name evidence="2" type="ORF">AB1Y20_016235</name>
</gene>
<sequence>MLPFSTSFPASIDEARASCTAWLRHHFPSSSPASSFTSAAAAAAAEASRWTSLALVSLLSPAAAEQLALALAPELRALEHTILLPLLYEMAFMRAACKQLPLLNMKPPETVYHRPAANDQTDQNVQPAAPAAAGSPTAGFPAAALRVPRGPWKVLVVVARYDEDLSWLQSLPDGAGFHVMQKDSPPPHASLSPQCPRACLTLVPNVGRESHSYLSFLAERCNADTSPHAVEWPQDKRRRRAVDTLVFAQGNPFDHNPRFLEDVRGLIPAGWQVEDGEEAEDDVEAKEAAEEPQHEWRGGADDAPPRFTFLPLGQWHGGERILYSDPTGAPHQPRLVPLARVWAQLFGAAPPLPPWLGFTPGGCFAIPLRAARARRRAFYERARRGCGLEAAADPIAGHAFERLWRYIFVPMEGGEEGGDGA</sequence>